<dbReference type="CDD" id="cd17323">
    <property type="entry name" value="MFS_Tpo1_MDR_like"/>
    <property type="match status" value="1"/>
</dbReference>
<dbReference type="FunFam" id="1.20.1250.20:FF:000082">
    <property type="entry name" value="MFS multidrug transporter, putative"/>
    <property type="match status" value="1"/>
</dbReference>
<evidence type="ECO:0000256" key="6">
    <source>
        <dbReference type="SAM" id="Phobius"/>
    </source>
</evidence>
<feature type="domain" description="Major facilitator superfamily (MFS) profile" evidence="7">
    <location>
        <begin position="76"/>
        <end position="504"/>
    </location>
</feature>
<dbReference type="PANTHER" id="PTHR23502:SF45">
    <property type="entry name" value="MAJOR FACILITATOR SUPERFAMILY (MFS) PROFILE DOMAIN-CONTAINING PROTEIN"/>
    <property type="match status" value="1"/>
</dbReference>
<reference evidence="8 9" key="1">
    <citation type="submission" date="2019-03" db="EMBL/GenBank/DDBJ databases">
        <title>Sequencing 23 genomes of Wallemia ichthyophaga.</title>
        <authorList>
            <person name="Gostincar C."/>
        </authorList>
    </citation>
    <scope>NUCLEOTIDE SEQUENCE [LARGE SCALE GENOMIC DNA]</scope>
    <source>
        <strain evidence="8 9">EXF-5753</strain>
    </source>
</reference>
<comment type="caution">
    <text evidence="8">The sequence shown here is derived from an EMBL/GenBank/DDBJ whole genome shotgun (WGS) entry which is preliminary data.</text>
</comment>
<feature type="transmembrane region" description="Helical" evidence="6">
    <location>
        <begin position="344"/>
        <end position="364"/>
    </location>
</feature>
<dbReference type="InterPro" id="IPR011701">
    <property type="entry name" value="MFS"/>
</dbReference>
<comment type="subcellular location">
    <subcellularLocation>
        <location evidence="1">Membrane</location>
        <topology evidence="1">Multi-pass membrane protein</topology>
    </subcellularLocation>
</comment>
<evidence type="ECO:0000256" key="3">
    <source>
        <dbReference type="ARBA" id="ARBA00022989"/>
    </source>
</evidence>
<feature type="transmembrane region" description="Helical" evidence="6">
    <location>
        <begin position="143"/>
        <end position="164"/>
    </location>
</feature>
<dbReference type="GO" id="GO:0005886">
    <property type="term" value="C:plasma membrane"/>
    <property type="evidence" value="ECO:0007669"/>
    <property type="project" value="TreeGrafter"/>
</dbReference>
<feature type="transmembrane region" description="Helical" evidence="6">
    <location>
        <begin position="170"/>
        <end position="191"/>
    </location>
</feature>
<keyword evidence="3 6" id="KW-1133">Transmembrane helix</keyword>
<dbReference type="GO" id="GO:0022857">
    <property type="term" value="F:transmembrane transporter activity"/>
    <property type="evidence" value="ECO:0007669"/>
    <property type="project" value="InterPro"/>
</dbReference>
<dbReference type="Proteomes" id="UP000310189">
    <property type="component" value="Unassembled WGS sequence"/>
</dbReference>
<dbReference type="EMBL" id="SPNW01000027">
    <property type="protein sequence ID" value="TIA89465.1"/>
    <property type="molecule type" value="Genomic_DNA"/>
</dbReference>
<evidence type="ECO:0000256" key="1">
    <source>
        <dbReference type="ARBA" id="ARBA00004141"/>
    </source>
</evidence>
<dbReference type="OrthoDB" id="5376138at2759"/>
<keyword evidence="4 6" id="KW-0472">Membrane</keyword>
<gene>
    <name evidence="8" type="ORF">E3P99_02056</name>
</gene>
<protein>
    <recommendedName>
        <fullName evidence="7">Major facilitator superfamily (MFS) profile domain-containing protein</fullName>
    </recommendedName>
</protein>
<proteinExistence type="predicted"/>
<feature type="region of interest" description="Disordered" evidence="5">
    <location>
        <begin position="1"/>
        <end position="45"/>
    </location>
</feature>
<name>A0A4T0FNS8_9BASI</name>
<feature type="transmembrane region" description="Helical" evidence="6">
    <location>
        <begin position="385"/>
        <end position="404"/>
    </location>
</feature>
<feature type="transmembrane region" description="Helical" evidence="6">
    <location>
        <begin position="203"/>
        <end position="221"/>
    </location>
</feature>
<feature type="transmembrane region" description="Helical" evidence="6">
    <location>
        <begin position="233"/>
        <end position="250"/>
    </location>
</feature>
<evidence type="ECO:0000313" key="8">
    <source>
        <dbReference type="EMBL" id="TIA89465.1"/>
    </source>
</evidence>
<dbReference type="PROSITE" id="PS50850">
    <property type="entry name" value="MFS"/>
    <property type="match status" value="1"/>
</dbReference>
<keyword evidence="2 6" id="KW-0812">Transmembrane</keyword>
<feature type="compositionally biased region" description="Basic and acidic residues" evidence="5">
    <location>
        <begin position="15"/>
        <end position="40"/>
    </location>
</feature>
<feature type="transmembrane region" description="Helical" evidence="6">
    <location>
        <begin position="476"/>
        <end position="498"/>
    </location>
</feature>
<feature type="transmembrane region" description="Helical" evidence="6">
    <location>
        <begin position="114"/>
        <end position="131"/>
    </location>
</feature>
<dbReference type="Gene3D" id="1.20.1250.20">
    <property type="entry name" value="MFS general substrate transporter like domains"/>
    <property type="match status" value="1"/>
</dbReference>
<dbReference type="Pfam" id="PF07690">
    <property type="entry name" value="MFS_1"/>
    <property type="match status" value="1"/>
</dbReference>
<dbReference type="SUPFAM" id="SSF103473">
    <property type="entry name" value="MFS general substrate transporter"/>
    <property type="match status" value="1"/>
</dbReference>
<accession>A0A4T0FNS8</accession>
<evidence type="ECO:0000313" key="9">
    <source>
        <dbReference type="Proteomes" id="UP000310189"/>
    </source>
</evidence>
<evidence type="ECO:0000256" key="4">
    <source>
        <dbReference type="ARBA" id="ARBA00023136"/>
    </source>
</evidence>
<keyword evidence="9" id="KW-1185">Reference proteome</keyword>
<evidence type="ECO:0000259" key="7">
    <source>
        <dbReference type="PROSITE" id="PS50850"/>
    </source>
</evidence>
<feature type="transmembrane region" description="Helical" evidence="6">
    <location>
        <begin position="306"/>
        <end position="332"/>
    </location>
</feature>
<dbReference type="InterPro" id="IPR020846">
    <property type="entry name" value="MFS_dom"/>
</dbReference>
<dbReference type="PANTHER" id="PTHR23502">
    <property type="entry name" value="MAJOR FACILITATOR SUPERFAMILY"/>
    <property type="match status" value="1"/>
</dbReference>
<sequence length="532" mass="59476">MSGLKKSNIPTTIFPEDKSAKHVEHPTDSSSRRASEPRLADDDDNDFAEKKVIVVRFEENDPEDPENWSYIRKWVTTILLCLMTLFIGLATSAYSVGINDMTSEFGVSSEVGQVGMFVFNASFAIVPLFLAPLSEYVGRNPIYLINYACFVAFFFQLGFAQNIWTAIIGRFFSGCFGAAGTTMVGGTLSDIWKTHERAGPMSCFTWAAVFGTIAAPIYSGWIDLTIGWRWIEWVQLIANFILLVLECFLLKETRGSVILARRAKKMRQETGDDSFRAPSELEADSFKTLLHNSSTRALVLLIKEPVVLFFSIWISFAWGIIFLFFSVIPLSFENNHDWNVGQQGFPYISLAFGTFVGFATNFIQDHMYQKATAKNGGVPVPEARLYGALVGSVLLPIGMFWYGWTQFRSVHYIVPILSLTPIILGIYHIFLAVYNYLADSYGEYSSSAVAAQGFMRNMFAASFPLFANYMFNGMGYQWACTLLALIAVVCVPLPYILFFKGETIRARSAYASGQTGIKKQNDVEKMSNASSN</sequence>
<organism evidence="8 9">
    <name type="scientific">Wallemia hederae</name>
    <dbReference type="NCBI Taxonomy" id="1540922"/>
    <lineage>
        <taxon>Eukaryota</taxon>
        <taxon>Fungi</taxon>
        <taxon>Dikarya</taxon>
        <taxon>Basidiomycota</taxon>
        <taxon>Wallemiomycotina</taxon>
        <taxon>Wallemiomycetes</taxon>
        <taxon>Wallemiales</taxon>
        <taxon>Wallemiaceae</taxon>
        <taxon>Wallemia</taxon>
    </lineage>
</organism>
<feature type="transmembrane region" description="Helical" evidence="6">
    <location>
        <begin position="449"/>
        <end position="470"/>
    </location>
</feature>
<feature type="transmembrane region" description="Helical" evidence="6">
    <location>
        <begin position="74"/>
        <end position="94"/>
    </location>
</feature>
<dbReference type="InterPro" id="IPR036259">
    <property type="entry name" value="MFS_trans_sf"/>
</dbReference>
<dbReference type="AlphaFoldDB" id="A0A4T0FNS8"/>
<evidence type="ECO:0000256" key="2">
    <source>
        <dbReference type="ARBA" id="ARBA00022692"/>
    </source>
</evidence>
<feature type="transmembrane region" description="Helical" evidence="6">
    <location>
        <begin position="410"/>
        <end position="437"/>
    </location>
</feature>
<evidence type="ECO:0000256" key="5">
    <source>
        <dbReference type="SAM" id="MobiDB-lite"/>
    </source>
</evidence>